<evidence type="ECO:0000313" key="2">
    <source>
        <dbReference type="EMBL" id="VFT84957.1"/>
    </source>
</evidence>
<keyword evidence="3" id="KW-1185">Reference proteome</keyword>
<dbReference type="EMBL" id="CAADRA010005103">
    <property type="protein sequence ID" value="VFT84957.1"/>
    <property type="molecule type" value="Genomic_DNA"/>
</dbReference>
<name>A0A485KJC0_9STRA</name>
<proteinExistence type="predicted"/>
<sequence>MLCNCRPWPTHCLDRAAIAQLNLNTFSSHHIVNDDVFLDKRTTEEAQRTFTVKFREGDATSCRQDLDEAVRLYSHAMNLHEPRLDLPRHRLGCAAKRAKIYIKLSKPKLAAVYQGEIASPTGALSRLDMNSCAAGRVLEASFKRRSNAKGSPRSEKNMEVATLTHQLAVLQIELARYFICKQSPARCWWHFWAV</sequence>
<evidence type="ECO:0000313" key="3">
    <source>
        <dbReference type="Proteomes" id="UP000332933"/>
    </source>
</evidence>
<protein>
    <submittedName>
        <fullName evidence="2">Aste57867_8066 protein</fullName>
    </submittedName>
</protein>
<reference evidence="1" key="2">
    <citation type="submission" date="2019-06" db="EMBL/GenBank/DDBJ databases">
        <title>Genomics analysis of Aphanomyces spp. identifies a new class of oomycete effector associated with host adaptation.</title>
        <authorList>
            <person name="Gaulin E."/>
        </authorList>
    </citation>
    <scope>NUCLEOTIDE SEQUENCE</scope>
    <source>
        <strain evidence="1">CBS 578.67</strain>
    </source>
</reference>
<organism evidence="2 3">
    <name type="scientific">Aphanomyces stellatus</name>
    <dbReference type="NCBI Taxonomy" id="120398"/>
    <lineage>
        <taxon>Eukaryota</taxon>
        <taxon>Sar</taxon>
        <taxon>Stramenopiles</taxon>
        <taxon>Oomycota</taxon>
        <taxon>Saprolegniomycetes</taxon>
        <taxon>Saprolegniales</taxon>
        <taxon>Verrucalvaceae</taxon>
        <taxon>Aphanomyces</taxon>
    </lineage>
</organism>
<accession>A0A485KJC0</accession>
<dbReference type="AlphaFoldDB" id="A0A485KJC0"/>
<gene>
    <name evidence="2" type="primary">Aste57867_8066</name>
    <name evidence="1" type="ORF">As57867_008036</name>
    <name evidence="2" type="ORF">ASTE57867_8066</name>
</gene>
<evidence type="ECO:0000313" key="1">
    <source>
        <dbReference type="EMBL" id="KAF0701444.1"/>
    </source>
</evidence>
<reference evidence="2 3" key="1">
    <citation type="submission" date="2019-03" db="EMBL/GenBank/DDBJ databases">
        <authorList>
            <person name="Gaulin E."/>
            <person name="Dumas B."/>
        </authorList>
    </citation>
    <scope>NUCLEOTIDE SEQUENCE [LARGE SCALE GENOMIC DNA]</scope>
    <source>
        <strain evidence="2">CBS 568.67</strain>
    </source>
</reference>
<dbReference type="Proteomes" id="UP000332933">
    <property type="component" value="Unassembled WGS sequence"/>
</dbReference>
<dbReference type="EMBL" id="VJMH01005082">
    <property type="protein sequence ID" value="KAF0701444.1"/>
    <property type="molecule type" value="Genomic_DNA"/>
</dbReference>
<dbReference type="OrthoDB" id="2942533at2759"/>